<evidence type="ECO:0000256" key="1">
    <source>
        <dbReference type="SAM" id="Phobius"/>
    </source>
</evidence>
<protein>
    <submittedName>
        <fullName evidence="2">PIR Superfamily Protein</fullName>
    </submittedName>
</protein>
<sequence>MELRQELLQECNGEPEIKEGCSNPQPALDNQAPCDQTKQAGQLNGIGKENLNAVSEVSVRNPNDGNTPAAVRYPQGILRRNGIYIPISIEDTPYILQNEILRIVYMIILTLTIIYVIFHYSKRSPVDYSFIKKIFKRKKGKSTIRRKHKNEVTVHDSEDIHIISYNRPLHLGYYQS</sequence>
<organism evidence="2 3">
    <name type="scientific">Plasmodium ovale curtisi</name>
    <dbReference type="NCBI Taxonomy" id="864141"/>
    <lineage>
        <taxon>Eukaryota</taxon>
        <taxon>Sar</taxon>
        <taxon>Alveolata</taxon>
        <taxon>Apicomplexa</taxon>
        <taxon>Aconoidasida</taxon>
        <taxon>Haemosporida</taxon>
        <taxon>Plasmodiidae</taxon>
        <taxon>Plasmodium</taxon>
        <taxon>Plasmodium (Plasmodium)</taxon>
    </lineage>
</organism>
<feature type="transmembrane region" description="Helical" evidence="1">
    <location>
        <begin position="100"/>
        <end position="118"/>
    </location>
</feature>
<name>A0A1A8WG37_PLAOA</name>
<accession>A0A1A8WG37</accession>
<keyword evidence="1" id="KW-1133">Transmembrane helix</keyword>
<evidence type="ECO:0000313" key="2">
    <source>
        <dbReference type="EMBL" id="SBS90759.1"/>
    </source>
</evidence>
<evidence type="ECO:0000313" key="3">
    <source>
        <dbReference type="Proteomes" id="UP000078560"/>
    </source>
</evidence>
<keyword evidence="1" id="KW-0812">Transmembrane</keyword>
<reference evidence="3" key="1">
    <citation type="submission" date="2016-05" db="EMBL/GenBank/DDBJ databases">
        <authorList>
            <person name="Naeem Raeece"/>
        </authorList>
    </citation>
    <scope>NUCLEOTIDE SEQUENCE [LARGE SCALE GENOMIC DNA]</scope>
</reference>
<dbReference type="EMBL" id="FLQU01000987">
    <property type="protein sequence ID" value="SBS90759.1"/>
    <property type="molecule type" value="Genomic_DNA"/>
</dbReference>
<proteinExistence type="predicted"/>
<gene>
    <name evidence="2" type="ORF">POVCU2_0063400</name>
</gene>
<dbReference type="AlphaFoldDB" id="A0A1A8WG37"/>
<dbReference type="Proteomes" id="UP000078560">
    <property type="component" value="Unassembled WGS sequence"/>
</dbReference>
<keyword evidence="1" id="KW-0472">Membrane</keyword>